<gene>
    <name evidence="8" type="ORF">HPP92_016202</name>
</gene>
<dbReference type="Pfam" id="PF06454">
    <property type="entry name" value="THH1_TOM1-3_dom"/>
    <property type="match status" value="1"/>
</dbReference>
<dbReference type="Proteomes" id="UP000639772">
    <property type="component" value="Unassembled WGS sequence"/>
</dbReference>
<feature type="transmembrane region" description="Helical" evidence="6">
    <location>
        <begin position="227"/>
        <end position="248"/>
    </location>
</feature>
<feature type="transmembrane region" description="Helical" evidence="6">
    <location>
        <begin position="184"/>
        <end position="206"/>
    </location>
</feature>
<keyword evidence="3 6" id="KW-0812">Transmembrane</keyword>
<reference evidence="8 9" key="1">
    <citation type="journal article" date="2020" name="Nat. Food">
        <title>A phased Vanilla planifolia genome enables genetic improvement of flavour and production.</title>
        <authorList>
            <person name="Hasing T."/>
            <person name="Tang H."/>
            <person name="Brym M."/>
            <person name="Khazi F."/>
            <person name="Huang T."/>
            <person name="Chambers A.H."/>
        </authorList>
    </citation>
    <scope>NUCLEOTIDE SEQUENCE [LARGE SCALE GENOMIC DNA]</scope>
    <source>
        <tissue evidence="8">Leaf</tissue>
    </source>
</reference>
<evidence type="ECO:0000256" key="1">
    <source>
        <dbReference type="ARBA" id="ARBA00004128"/>
    </source>
</evidence>
<feature type="transmembrane region" description="Helical" evidence="6">
    <location>
        <begin position="80"/>
        <end position="99"/>
    </location>
</feature>
<evidence type="ECO:0000256" key="3">
    <source>
        <dbReference type="ARBA" id="ARBA00022692"/>
    </source>
</evidence>
<feature type="transmembrane region" description="Helical" evidence="6">
    <location>
        <begin position="119"/>
        <end position="139"/>
    </location>
</feature>
<proteinExistence type="inferred from homology"/>
<dbReference type="PANTHER" id="PTHR31142:SF22">
    <property type="entry name" value="TOBAMOVIRUS MULTIPLICATION PROTEIN 1-LIKE"/>
    <property type="match status" value="1"/>
</dbReference>
<evidence type="ECO:0000259" key="7">
    <source>
        <dbReference type="Pfam" id="PF06454"/>
    </source>
</evidence>
<dbReference type="InterPro" id="IPR009457">
    <property type="entry name" value="THH1/TOM1/TOM3_dom"/>
</dbReference>
<feature type="transmembrane region" description="Helical" evidence="6">
    <location>
        <begin position="264"/>
        <end position="282"/>
    </location>
</feature>
<dbReference type="GO" id="GO:0005774">
    <property type="term" value="C:vacuolar membrane"/>
    <property type="evidence" value="ECO:0007669"/>
    <property type="project" value="UniProtKB-SubCell"/>
</dbReference>
<dbReference type="EMBL" id="JADCNM010000008">
    <property type="protein sequence ID" value="KAG0471656.1"/>
    <property type="molecule type" value="Genomic_DNA"/>
</dbReference>
<comment type="caution">
    <text evidence="8">The sequence shown here is derived from an EMBL/GenBank/DDBJ whole genome shotgun (WGS) entry which is preliminary data.</text>
</comment>
<sequence>MRPLWAFGSDVEVETTLALVASVAGRGIEWWNEIDESEEWQRGLYHALCGCFSLLSLVALVQLMRIQVRVPEFNWTTQKLFHFMNFIVNGLRAVLFGLYQNVFLLKPKVLEMLLLDLPGLLFFSSYTLLVLFWAEIYQLARDQPSKNLKPAYITVNGIIYVIQMCIWVYVQVSPRPIALEIAKLFFAVVSFSAALGFIIYGGRLFFLLKHLPVDSRGRRKKVKEVGFVSGICITCFFIRCIMVAVSAFDKDAYVDVLDHPILNFIYYMAVEILPSALVLFILRKLPPKRISYQYQPIR</sequence>
<name>A0A835UTZ7_VANPL</name>
<evidence type="ECO:0000256" key="6">
    <source>
        <dbReference type="SAM" id="Phobius"/>
    </source>
</evidence>
<comment type="subcellular location">
    <subcellularLocation>
        <location evidence="1">Vacuole membrane</location>
        <topology evidence="1">Multi-pass membrane protein</topology>
    </subcellularLocation>
</comment>
<feature type="domain" description="THH1/TOM1/TOM3" evidence="7">
    <location>
        <begin position="29"/>
        <end position="298"/>
    </location>
</feature>
<evidence type="ECO:0000256" key="5">
    <source>
        <dbReference type="ARBA" id="ARBA00023136"/>
    </source>
</evidence>
<dbReference type="OrthoDB" id="19798at2759"/>
<accession>A0A835UTZ7</accession>
<feature type="transmembrane region" description="Helical" evidence="6">
    <location>
        <begin position="151"/>
        <end position="172"/>
    </location>
</feature>
<feature type="transmembrane region" description="Helical" evidence="6">
    <location>
        <begin position="44"/>
        <end position="68"/>
    </location>
</feature>
<evidence type="ECO:0000256" key="4">
    <source>
        <dbReference type="ARBA" id="ARBA00022989"/>
    </source>
</evidence>
<protein>
    <recommendedName>
        <fullName evidence="7">THH1/TOM1/TOM3 domain-containing protein</fullName>
    </recommendedName>
</protein>
<evidence type="ECO:0000256" key="2">
    <source>
        <dbReference type="ARBA" id="ARBA00006779"/>
    </source>
</evidence>
<organism evidence="8 9">
    <name type="scientific">Vanilla planifolia</name>
    <name type="common">Vanilla</name>
    <dbReference type="NCBI Taxonomy" id="51239"/>
    <lineage>
        <taxon>Eukaryota</taxon>
        <taxon>Viridiplantae</taxon>
        <taxon>Streptophyta</taxon>
        <taxon>Embryophyta</taxon>
        <taxon>Tracheophyta</taxon>
        <taxon>Spermatophyta</taxon>
        <taxon>Magnoliopsida</taxon>
        <taxon>Liliopsida</taxon>
        <taxon>Asparagales</taxon>
        <taxon>Orchidaceae</taxon>
        <taxon>Vanilloideae</taxon>
        <taxon>Vanilleae</taxon>
        <taxon>Vanilla</taxon>
    </lineage>
</organism>
<evidence type="ECO:0000313" key="9">
    <source>
        <dbReference type="Proteomes" id="UP000639772"/>
    </source>
</evidence>
<keyword evidence="4 6" id="KW-1133">Transmembrane helix</keyword>
<dbReference type="InterPro" id="IPR040226">
    <property type="entry name" value="THH1/TOM1/TOM3"/>
</dbReference>
<evidence type="ECO:0000313" key="8">
    <source>
        <dbReference type="EMBL" id="KAG0471656.1"/>
    </source>
</evidence>
<comment type="similarity">
    <text evidence="2">Belongs to the plant tobamovirus multiplication TOM1 protein family.</text>
</comment>
<dbReference type="PANTHER" id="PTHR31142">
    <property type="entry name" value="TOBAMOVIRUS MULTIPLICATION PROTEIN 1-LIKE ISOFORM X1"/>
    <property type="match status" value="1"/>
</dbReference>
<keyword evidence="5 6" id="KW-0472">Membrane</keyword>
<dbReference type="AlphaFoldDB" id="A0A835UTZ7"/>